<evidence type="ECO:0000313" key="1">
    <source>
        <dbReference type="EMBL" id="ANU39276.1"/>
    </source>
</evidence>
<gene>
    <name evidence="1" type="ORF">VSVS05_04240</name>
</gene>
<dbReference type="AlphaFoldDB" id="A0A1C7FH96"/>
<reference evidence="1 2" key="1">
    <citation type="submission" date="2016-07" db="EMBL/GenBank/DDBJ databases">
        <title>Genome sequencing of Vibrio scophthalmi strain VS-05, an isolated from Paralichthys olivaceus.</title>
        <authorList>
            <person name="Han H.-J."/>
        </authorList>
    </citation>
    <scope>NUCLEOTIDE SEQUENCE [LARGE SCALE GENOMIC DNA]</scope>
    <source>
        <strain evidence="1 2">VS-05</strain>
    </source>
</reference>
<dbReference type="EMBL" id="CP016415">
    <property type="protein sequence ID" value="ANU39276.1"/>
    <property type="molecule type" value="Genomic_DNA"/>
</dbReference>
<proteinExistence type="predicted"/>
<protein>
    <submittedName>
        <fullName evidence="1">Uncharacterized protein</fullName>
    </submittedName>
</protein>
<name>A0A1C7FH96_9VIBR</name>
<accession>A0A1C7FH96</accession>
<dbReference type="Proteomes" id="UP000092528">
    <property type="component" value="Chromosome 2"/>
</dbReference>
<dbReference type="PATRIC" id="fig|45658.7.peg.4220"/>
<organism evidence="1 2">
    <name type="scientific">Vibrio scophthalmi</name>
    <dbReference type="NCBI Taxonomy" id="45658"/>
    <lineage>
        <taxon>Bacteria</taxon>
        <taxon>Pseudomonadati</taxon>
        <taxon>Pseudomonadota</taxon>
        <taxon>Gammaproteobacteria</taxon>
        <taxon>Vibrionales</taxon>
        <taxon>Vibrionaceae</taxon>
        <taxon>Vibrio</taxon>
    </lineage>
</organism>
<evidence type="ECO:0000313" key="2">
    <source>
        <dbReference type="Proteomes" id="UP000092528"/>
    </source>
</evidence>
<keyword evidence="2" id="KW-1185">Reference proteome</keyword>
<sequence>MDNPTLRTSAQSQIFYRKRVRESLLEKVIRWAEKKNSA</sequence>